<sequence length="308" mass="36166">MRKHLKFKQYRHELQREYQKVYRIIKPLYQQLVPLAIRHRHNYQHLVVSDVEIIATTILGQLHHFSSQLKWYQWLCRTRFARRPFIERSRYNRRCRDLVNLISLLRQAYVQRVAGDFKYVIIDSLPMPLCQPVCNLTATRLRDYADIGFNSSKRTPFYGFKFHCLLTNQGFVLNWQLTAASVHDSQVASDLLLSTGRDLVVLGDLGYLNQPQQRDLRANGIILWTPKRSNMSPTESAQQTRRLKRYRKRIETTFSSFTRSFNFEQLGSQTLTGIRLTVETILFAHTMEVVHALGQERYGFNLAGGILN</sequence>
<organism evidence="2 3">
    <name type="scientific">Lentilactobacillus parafarraginis DSM 18390 = JCM 14109</name>
    <dbReference type="NCBI Taxonomy" id="1423786"/>
    <lineage>
        <taxon>Bacteria</taxon>
        <taxon>Bacillati</taxon>
        <taxon>Bacillota</taxon>
        <taxon>Bacilli</taxon>
        <taxon>Lactobacillales</taxon>
        <taxon>Lactobacillaceae</taxon>
        <taxon>Lentilactobacillus</taxon>
    </lineage>
</organism>
<dbReference type="Pfam" id="PF13612">
    <property type="entry name" value="DDE_Tnp_1_3"/>
    <property type="match status" value="1"/>
</dbReference>
<feature type="domain" description="Transposase DDE" evidence="1">
    <location>
        <begin position="120"/>
        <end position="258"/>
    </location>
</feature>
<accession>A0A0R1YH28</accession>
<gene>
    <name evidence="2" type="ORF">FD47_GL002955</name>
</gene>
<proteinExistence type="predicted"/>
<evidence type="ECO:0000313" key="2">
    <source>
        <dbReference type="EMBL" id="KRM40228.1"/>
    </source>
</evidence>
<reference evidence="2 3" key="1">
    <citation type="journal article" date="2015" name="Genome Announc.">
        <title>Expanding the biotechnology potential of lactobacilli through comparative genomics of 213 strains and associated genera.</title>
        <authorList>
            <person name="Sun Z."/>
            <person name="Harris H.M."/>
            <person name="McCann A."/>
            <person name="Guo C."/>
            <person name="Argimon S."/>
            <person name="Zhang W."/>
            <person name="Yang X."/>
            <person name="Jeffery I.B."/>
            <person name="Cooney J.C."/>
            <person name="Kagawa T.F."/>
            <person name="Liu W."/>
            <person name="Song Y."/>
            <person name="Salvetti E."/>
            <person name="Wrobel A."/>
            <person name="Rasinkangas P."/>
            <person name="Parkhill J."/>
            <person name="Rea M.C."/>
            <person name="O'Sullivan O."/>
            <person name="Ritari J."/>
            <person name="Douillard F.P."/>
            <person name="Paul Ross R."/>
            <person name="Yang R."/>
            <person name="Briner A.E."/>
            <person name="Felis G.E."/>
            <person name="de Vos W.M."/>
            <person name="Barrangou R."/>
            <person name="Klaenhammer T.R."/>
            <person name="Caufield P.W."/>
            <person name="Cui Y."/>
            <person name="Zhang H."/>
            <person name="O'Toole P.W."/>
        </authorList>
    </citation>
    <scope>NUCLEOTIDE SEQUENCE [LARGE SCALE GENOMIC DNA]</scope>
    <source>
        <strain evidence="2 3">DSM 18390</strain>
    </source>
</reference>
<comment type="caution">
    <text evidence="2">The sequence shown here is derived from an EMBL/GenBank/DDBJ whole genome shotgun (WGS) entry which is preliminary data.</text>
</comment>
<dbReference type="PATRIC" id="fig|1423786.4.peg.3108"/>
<dbReference type="Proteomes" id="UP000051010">
    <property type="component" value="Unassembled WGS sequence"/>
</dbReference>
<dbReference type="RefSeq" id="WP_054736417.1">
    <property type="nucleotide sequence ID" value="NZ_AZFZ01000090.1"/>
</dbReference>
<dbReference type="InterPro" id="IPR025668">
    <property type="entry name" value="Tnp_DDE_dom"/>
</dbReference>
<dbReference type="NCBIfam" id="NF033520">
    <property type="entry name" value="transpos_IS982"/>
    <property type="match status" value="1"/>
</dbReference>
<dbReference type="EMBL" id="AZFZ01000090">
    <property type="protein sequence ID" value="KRM40228.1"/>
    <property type="molecule type" value="Genomic_DNA"/>
</dbReference>
<evidence type="ECO:0000259" key="1">
    <source>
        <dbReference type="Pfam" id="PF13612"/>
    </source>
</evidence>
<dbReference type="AlphaFoldDB" id="A0A0R1YH28"/>
<evidence type="ECO:0000313" key="3">
    <source>
        <dbReference type="Proteomes" id="UP000051010"/>
    </source>
</evidence>
<name>A0A0R1YH28_9LACO</name>
<protein>
    <submittedName>
        <fullName evidence="2">Transposase</fullName>
    </submittedName>
</protein>